<dbReference type="EMBL" id="VXIV02001060">
    <property type="protein sequence ID" value="KAF6034496.1"/>
    <property type="molecule type" value="Genomic_DNA"/>
</dbReference>
<keyword evidence="1" id="KW-0175">Coiled coil</keyword>
<evidence type="ECO:0000313" key="2">
    <source>
        <dbReference type="EMBL" id="KAF6034496.1"/>
    </source>
</evidence>
<comment type="caution">
    <text evidence="2">The sequence shown here is derived from an EMBL/GenBank/DDBJ whole genome shotgun (WGS) entry which is preliminary data.</text>
</comment>
<sequence length="200" mass="22330">MRDPSSFSEKVASACLDIPPERVDTILEIIKSSSNLVGTEFVWIWNNDGSDTCYHYRVVGNASALQAHSSQVAGIVNLKKENGDLKARLDNFEIEVHEIKKNLNALGQSVGVNASTIETKVRGRYSENCARCQVPQNHISSVIRKIFELLLNKSISPLPSYGTVNNMVSEMWFLSKVHAIDFILESSFVKNCLGCYYNQN</sequence>
<organism evidence="2 3">
    <name type="scientific">Bugula neritina</name>
    <name type="common">Brown bryozoan</name>
    <name type="synonym">Sertularia neritina</name>
    <dbReference type="NCBI Taxonomy" id="10212"/>
    <lineage>
        <taxon>Eukaryota</taxon>
        <taxon>Metazoa</taxon>
        <taxon>Spiralia</taxon>
        <taxon>Lophotrochozoa</taxon>
        <taxon>Bryozoa</taxon>
        <taxon>Gymnolaemata</taxon>
        <taxon>Cheilostomatida</taxon>
        <taxon>Flustrina</taxon>
        <taxon>Buguloidea</taxon>
        <taxon>Bugulidae</taxon>
        <taxon>Bugula</taxon>
    </lineage>
</organism>
<gene>
    <name evidence="2" type="ORF">EB796_007197</name>
</gene>
<protein>
    <submittedName>
        <fullName evidence="2">Uncharacterized protein</fullName>
    </submittedName>
</protein>
<keyword evidence="3" id="KW-1185">Reference proteome</keyword>
<reference evidence="2" key="1">
    <citation type="submission" date="2020-06" db="EMBL/GenBank/DDBJ databases">
        <title>Draft genome of Bugula neritina, a colonial animal packing powerful symbionts and potential medicines.</title>
        <authorList>
            <person name="Rayko M."/>
        </authorList>
    </citation>
    <scope>NUCLEOTIDE SEQUENCE [LARGE SCALE GENOMIC DNA]</scope>
    <source>
        <strain evidence="2">Kwan_BN1</strain>
    </source>
</reference>
<accession>A0A7J7KAB4</accession>
<proteinExistence type="predicted"/>
<dbReference type="Proteomes" id="UP000593567">
    <property type="component" value="Unassembled WGS sequence"/>
</dbReference>
<dbReference type="AlphaFoldDB" id="A0A7J7KAB4"/>
<feature type="coiled-coil region" evidence="1">
    <location>
        <begin position="75"/>
        <end position="109"/>
    </location>
</feature>
<evidence type="ECO:0000313" key="3">
    <source>
        <dbReference type="Proteomes" id="UP000593567"/>
    </source>
</evidence>
<name>A0A7J7KAB4_BUGNE</name>
<evidence type="ECO:0000256" key="1">
    <source>
        <dbReference type="SAM" id="Coils"/>
    </source>
</evidence>